<evidence type="ECO:0000313" key="1">
    <source>
        <dbReference type="EMBL" id="KOO28351.1"/>
    </source>
</evidence>
<protein>
    <submittedName>
        <fullName evidence="1">Uncharacterized protein</fullName>
    </submittedName>
</protein>
<dbReference type="Proteomes" id="UP000037460">
    <property type="component" value="Unassembled WGS sequence"/>
</dbReference>
<keyword evidence="2" id="KW-1185">Reference proteome</keyword>
<reference evidence="2" key="1">
    <citation type="journal article" date="2015" name="PLoS Genet.">
        <title>Genome Sequence and Transcriptome Analyses of Chrysochromulina tobin: Metabolic Tools for Enhanced Algal Fitness in the Prominent Order Prymnesiales (Haptophyceae).</title>
        <authorList>
            <person name="Hovde B.T."/>
            <person name="Deodato C.R."/>
            <person name="Hunsperger H.M."/>
            <person name="Ryken S.A."/>
            <person name="Yost W."/>
            <person name="Jha R.K."/>
            <person name="Patterson J."/>
            <person name="Monnat R.J. Jr."/>
            <person name="Barlow S.B."/>
            <person name="Starkenburg S.R."/>
            <person name="Cattolico R.A."/>
        </authorList>
    </citation>
    <scope>NUCLEOTIDE SEQUENCE</scope>
    <source>
        <strain evidence="2">CCMP291</strain>
    </source>
</reference>
<sequence length="106" mass="11852">MPDPTTMPVAPFNLTDEHMAHAGKPNAYQAALCYQGATARAIELVAQEFGYVIVNKTLGLDLFLVRKDLWHRRVPKLEELHVNKCMNVRVFELASTKMEVADAVPS</sequence>
<gene>
    <name evidence="1" type="ORF">Ctob_010586</name>
</gene>
<dbReference type="AlphaFoldDB" id="A0A0M0JP23"/>
<dbReference type="EMBL" id="JWZX01002580">
    <property type="protein sequence ID" value="KOO28351.1"/>
    <property type="molecule type" value="Genomic_DNA"/>
</dbReference>
<proteinExistence type="predicted"/>
<name>A0A0M0JP23_9EUKA</name>
<evidence type="ECO:0000313" key="2">
    <source>
        <dbReference type="Proteomes" id="UP000037460"/>
    </source>
</evidence>
<accession>A0A0M0JP23</accession>
<comment type="caution">
    <text evidence="1">The sequence shown here is derived from an EMBL/GenBank/DDBJ whole genome shotgun (WGS) entry which is preliminary data.</text>
</comment>
<organism evidence="1 2">
    <name type="scientific">Chrysochromulina tobinii</name>
    <dbReference type="NCBI Taxonomy" id="1460289"/>
    <lineage>
        <taxon>Eukaryota</taxon>
        <taxon>Haptista</taxon>
        <taxon>Haptophyta</taxon>
        <taxon>Prymnesiophyceae</taxon>
        <taxon>Prymnesiales</taxon>
        <taxon>Chrysochromulinaceae</taxon>
        <taxon>Chrysochromulina</taxon>
    </lineage>
</organism>